<feature type="compositionally biased region" description="Low complexity" evidence="1">
    <location>
        <begin position="1200"/>
        <end position="1215"/>
    </location>
</feature>
<feature type="compositionally biased region" description="Basic and acidic residues" evidence="1">
    <location>
        <begin position="1064"/>
        <end position="1147"/>
    </location>
</feature>
<dbReference type="InterPro" id="IPR004147">
    <property type="entry name" value="ABC1_dom"/>
</dbReference>
<sequence length="2081" mass="214071">MTPSSSDHGRPVVAEMEEALPSIAVDTGQSVKVLPANGQGHDDGRLAVLEDLRDGATPIDLEFSLQRLLQPQLSGIEMPAPGVTAIAPQPSLHIRTQPRHQSQHSKTVKTNHTFTGIHRIGILYGTLVPAVRRAGRRAGYLGRAGVSVILRAGRSTVVGVRKGGIASGTAAQAAAKSVASGAAAAVRLSSKGAAAAGRAVFGATVVAVAQPARLARLLRRIHMAAPLRAVLKPIRRATANTVVVIANQGDVVVPAATTTVAKRMATEAPSATIRVSEPPVIRARSLTTHVKAEGAPGTASREGRLRPGAPYELATATAVPALLISDVDGTGHESMKTATEAVAVQPTAKRRRKASIAGAAVATPRRHLPAVAAAALHVPARAIYTVATGVALVMKYAATATLCAFFPRTCRILGIAAILSGPSLPLPPPFLLPPLPGLTQPRGWLQQPPPNPLFRGPLRKALAPLALLRGPFAVFATLRLVMPVVAPAVWRSLMYWQRTVPIVARYLLTSRRASALRSRGNFEAAEELWQRQHEWGAGALFDMLAEVKGFYLKLGQILASKTDMLPQPYTESLSRLLDRLPPAPYRVVRRTIAADLGVPPEVLFGELDPFPLASATIAQVHRGQLPDGRPVVVKVQHGPAHRMMRSDLANLSALSGLMEAAGLQLGFDYGSLVREYNEQVPLEFDFGREARVASAIRASLETAAESYPALRRVVVPRMVPSHSGGRVLTMEYLDGVPILDIAGMDLAVRHGLMTSLILAYGIMILRDGLFHSDPHPGNVLAMRRRRTAATTAAVAGGFGTGGVRTTSLDAGGRSAAVADGNWLHPSYYSALYSPAPTSPSLVDMEDLQVALLDFGQAKQLSAASRARYAMLVAAMAVRDDDLVLAVAGELGLVVDNCSDAFAAVAAYILFDTRMDFPEAHMGPMDPEAHEFRSAKVPSLPQDLFMIMRTITLLRGLLSSLQVDVSSAQLWRPLALQVLADLTPVYNGPVMGPMHDVIAPDTAAQLAADLAAVEPLDFGGSGGGGVVLPSPSMAAAVVAAASLRGSNSRGSSSRGSSCGGGADRAAAEAVRKEREAAAAERRRMEREAAAAARREEETRRRVEWEEANRRKREEREAKAQRQRQMKEASEVRKVAERMEREARKRAEIEASNARRTAEREMAEARRKAERDAAAERRRSRSLTPERPLVSTASKTVELKLPTSHSSPTSTASTVSPRLPPPPLPSAAAASRLASTPGVIHSPMPVRLVPYSGQGSLASRLAQAGGGGSGNNGGGVSGMGGYGTGAAIGAFGSVDLDPAAAAATINLPERESVASPVDSTIPPVSELPSALAPTGNVSSTGPRFGPALTPALTAPWAIQPPPLPPPPPSTSTASTAGSRISPVHLGSSPSTVQTGTTTADASPPRRSLDPDIGGAVGFSLDPVASIAPKIWSGGGSGGGGGATAIGLAAAATPAVTAAAAGAKDEIDDLTARLVARAQQFADITDTALPSHSSAVPPSLQSGISAPQPLKLAQSEPPVLPGATQVVGGSGAPTGGSGTILKLSSNTTLQPRNMNSSPQQVLPPHELQPQAAVSSPRSSIALTATQQQQQQQQQRLEKQLEQLQQQLQQLQQQQKQQTTPTTRLANVSSTPSAQGQSPSSSSLPLLAAAAGTAVGAAAQPPLSRMSAGSMPRRAAAPPPEPTAATHSEDIVAQARALLESTRNLAPNISAPSTVPAANGKAVVAARSSGGGSGSGSGIPGAVVVGSGHSAGGGGGSPVGGSNDQLISKRSGRTQSPPAMFLPSARRQVGGGVGGTNPNVRRASGDVSPVAGGTAQNPISEIEPAAGSLSNSHFQNQKFDASPSASEFTVNTASVVAAAAAAISGGGVDSRTNATPSERLSVEIMSTSTAAAAAATVLTAGVAEGSVRGSGQPPSAGLAAATAGPSRTGEGMLLHSEEDYGMWLAQRQKMSQPGSEASVMQLQPQPRSQLQPQPSILGVTPASSLQPTAAAAPSLPATPMVPPMAGAAKMAALHTPTVSTSGMAGVAAASPGSSVGSNTTAPGGAVSGGGKQRASGGGKQRASGIESVKKGLSRIGRKIVNGLNP</sequence>
<feature type="region of interest" description="Disordered" evidence="1">
    <location>
        <begin position="1741"/>
        <end position="1810"/>
    </location>
</feature>
<name>A0A8J4B404_9CHLO</name>
<dbReference type="CDD" id="cd06503">
    <property type="entry name" value="ATP-synt_Fo_b"/>
    <property type="match status" value="1"/>
</dbReference>
<dbReference type="InterPro" id="IPR051130">
    <property type="entry name" value="Mito_struct-func_regulator"/>
</dbReference>
<dbReference type="CDD" id="cd05121">
    <property type="entry name" value="ABC1_ADCK3-like"/>
    <property type="match status" value="1"/>
</dbReference>
<feature type="compositionally biased region" description="Low complexity" evidence="1">
    <location>
        <begin position="1957"/>
        <end position="1977"/>
    </location>
</feature>
<evidence type="ECO:0000259" key="2">
    <source>
        <dbReference type="Pfam" id="PF03109"/>
    </source>
</evidence>
<evidence type="ECO:0000256" key="1">
    <source>
        <dbReference type="SAM" id="MobiDB-lite"/>
    </source>
</evidence>
<reference evidence="3" key="1">
    <citation type="journal article" date="2021" name="Proc. Natl. Acad. Sci. U.S.A.">
        <title>Three genomes in the algal genus Volvox reveal the fate of a haploid sex-determining region after a transition to homothallism.</title>
        <authorList>
            <person name="Yamamoto K."/>
            <person name="Hamaji T."/>
            <person name="Kawai-Toyooka H."/>
            <person name="Matsuzaki R."/>
            <person name="Takahashi F."/>
            <person name="Nishimura Y."/>
            <person name="Kawachi M."/>
            <person name="Noguchi H."/>
            <person name="Minakuchi Y."/>
            <person name="Umen J.G."/>
            <person name="Toyoda A."/>
            <person name="Nozaki H."/>
        </authorList>
    </citation>
    <scope>NUCLEOTIDE SEQUENCE</scope>
    <source>
        <strain evidence="3">NIES-3780</strain>
    </source>
</reference>
<dbReference type="SUPFAM" id="SSF56112">
    <property type="entry name" value="Protein kinase-like (PK-like)"/>
    <property type="match status" value="1"/>
</dbReference>
<feature type="region of interest" description="Disordered" evidence="1">
    <location>
        <begin position="1041"/>
        <end position="1228"/>
    </location>
</feature>
<feature type="compositionally biased region" description="Gly residues" evidence="1">
    <location>
        <begin position="1745"/>
        <end position="1755"/>
    </location>
</feature>
<keyword evidence="4" id="KW-1185">Reference proteome</keyword>
<feature type="compositionally biased region" description="Polar residues" evidence="1">
    <location>
        <begin position="1944"/>
        <end position="1956"/>
    </location>
</feature>
<feature type="region of interest" description="Disordered" evidence="1">
    <location>
        <begin position="1614"/>
        <end position="1640"/>
    </location>
</feature>
<feature type="domain" description="ABC1 atypical kinase-like" evidence="2">
    <location>
        <begin position="576"/>
        <end position="786"/>
    </location>
</feature>
<feature type="compositionally biased region" description="Low complexity" evidence="1">
    <location>
        <begin position="1041"/>
        <end position="1055"/>
    </location>
</feature>
<feature type="region of interest" description="Disordered" evidence="1">
    <location>
        <begin position="1312"/>
        <end position="1339"/>
    </location>
</feature>
<dbReference type="Proteomes" id="UP000747399">
    <property type="component" value="Unassembled WGS sequence"/>
</dbReference>
<protein>
    <recommendedName>
        <fullName evidence="2">ABC1 atypical kinase-like domain-containing protein</fullName>
    </recommendedName>
</protein>
<gene>
    <name evidence="3" type="ORF">Vafri_9093</name>
</gene>
<dbReference type="EMBL" id="BNCO01000015">
    <property type="protein sequence ID" value="GIL53554.1"/>
    <property type="molecule type" value="Genomic_DNA"/>
</dbReference>
<feature type="compositionally biased region" description="Low complexity" evidence="1">
    <location>
        <begin position="1625"/>
        <end position="1640"/>
    </location>
</feature>
<feature type="region of interest" description="Disordered" evidence="1">
    <location>
        <begin position="1509"/>
        <end position="1583"/>
    </location>
</feature>
<organism evidence="3 4">
    <name type="scientific">Volvox africanus</name>
    <dbReference type="NCBI Taxonomy" id="51714"/>
    <lineage>
        <taxon>Eukaryota</taxon>
        <taxon>Viridiplantae</taxon>
        <taxon>Chlorophyta</taxon>
        <taxon>core chlorophytes</taxon>
        <taxon>Chlorophyceae</taxon>
        <taxon>CS clade</taxon>
        <taxon>Chlamydomonadales</taxon>
        <taxon>Volvocaceae</taxon>
        <taxon>Volvox</taxon>
    </lineage>
</organism>
<proteinExistence type="predicted"/>
<comment type="caution">
    <text evidence="3">The sequence shown here is derived from an EMBL/GenBank/DDBJ whole genome shotgun (WGS) entry which is preliminary data.</text>
</comment>
<dbReference type="InterPro" id="IPR011009">
    <property type="entry name" value="Kinase-like_dom_sf"/>
</dbReference>
<evidence type="ECO:0000313" key="4">
    <source>
        <dbReference type="Proteomes" id="UP000747399"/>
    </source>
</evidence>
<feature type="region of interest" description="Disordered" evidence="1">
    <location>
        <begin position="2025"/>
        <end position="2081"/>
    </location>
</feature>
<feature type="compositionally biased region" description="Polar residues" evidence="1">
    <location>
        <begin position="1615"/>
        <end position="1624"/>
    </location>
</feature>
<feature type="compositionally biased region" description="Basic and acidic residues" evidence="1">
    <location>
        <begin position="1154"/>
        <end position="1175"/>
    </location>
</feature>
<accession>A0A8J4B404</accession>
<feature type="compositionally biased region" description="Polar residues" evidence="1">
    <location>
        <begin position="1759"/>
        <end position="1773"/>
    </location>
</feature>
<feature type="region of interest" description="Disordered" evidence="1">
    <location>
        <begin position="1901"/>
        <end position="1925"/>
    </location>
</feature>
<dbReference type="PANTHER" id="PTHR43173">
    <property type="entry name" value="ABC1 FAMILY PROTEIN"/>
    <property type="match status" value="1"/>
</dbReference>
<feature type="compositionally biased region" description="Gly residues" evidence="1">
    <location>
        <begin position="1525"/>
        <end position="1535"/>
    </location>
</feature>
<evidence type="ECO:0000313" key="3">
    <source>
        <dbReference type="EMBL" id="GIL53554.1"/>
    </source>
</evidence>
<feature type="region of interest" description="Disordered" evidence="1">
    <location>
        <begin position="1944"/>
        <end position="1977"/>
    </location>
</feature>
<feature type="region of interest" description="Disordered" evidence="1">
    <location>
        <begin position="1352"/>
        <end position="1409"/>
    </location>
</feature>
<feature type="region of interest" description="Disordered" evidence="1">
    <location>
        <begin position="1659"/>
        <end position="1683"/>
    </location>
</feature>
<feature type="compositionally biased region" description="Polar residues" evidence="1">
    <location>
        <begin position="1385"/>
        <end position="1398"/>
    </location>
</feature>
<feature type="compositionally biased region" description="Polar residues" evidence="1">
    <location>
        <begin position="1539"/>
        <end position="1557"/>
    </location>
</feature>
<feature type="compositionally biased region" description="Gly residues" evidence="1">
    <location>
        <begin position="2041"/>
        <end position="2055"/>
    </location>
</feature>
<feature type="compositionally biased region" description="Pro residues" evidence="1">
    <location>
        <begin position="1356"/>
        <end position="1367"/>
    </location>
</feature>
<feature type="compositionally biased region" description="Polar residues" evidence="1">
    <location>
        <begin position="1568"/>
        <end position="1582"/>
    </location>
</feature>
<dbReference type="Pfam" id="PF03109">
    <property type="entry name" value="ABC1"/>
    <property type="match status" value="1"/>
</dbReference>
<dbReference type="PANTHER" id="PTHR43173:SF12">
    <property type="entry name" value="PROTEIN KINASE SUPERFAMILY PROTEIN"/>
    <property type="match status" value="1"/>
</dbReference>